<proteinExistence type="predicted"/>
<accession>L9XKB5</accession>
<evidence type="ECO:0000256" key="1">
    <source>
        <dbReference type="SAM" id="MobiDB-lite"/>
    </source>
</evidence>
<dbReference type="EMBL" id="AOHZ01000015">
    <property type="protein sequence ID" value="ELY61068.1"/>
    <property type="molecule type" value="Genomic_DNA"/>
</dbReference>
<protein>
    <submittedName>
        <fullName evidence="2">Uncharacterized protein</fullName>
    </submittedName>
</protein>
<feature type="region of interest" description="Disordered" evidence="1">
    <location>
        <begin position="175"/>
        <end position="197"/>
    </location>
</feature>
<evidence type="ECO:0000313" key="3">
    <source>
        <dbReference type="Proteomes" id="UP000011602"/>
    </source>
</evidence>
<comment type="caution">
    <text evidence="2">The sequence shown here is derived from an EMBL/GenBank/DDBJ whole genome shotgun (WGS) entry which is preliminary data.</text>
</comment>
<name>L9XKB5_9EURY</name>
<dbReference type="Proteomes" id="UP000011602">
    <property type="component" value="Unassembled WGS sequence"/>
</dbReference>
<gene>
    <name evidence="2" type="ORF">C493_03080</name>
</gene>
<keyword evidence="3" id="KW-1185">Reference proteome</keyword>
<dbReference type="AlphaFoldDB" id="L9XKB5"/>
<dbReference type="Gene3D" id="1.20.120.20">
    <property type="entry name" value="Apolipoprotein"/>
    <property type="match status" value="1"/>
</dbReference>
<dbReference type="RefSeq" id="WP_007257926.1">
    <property type="nucleotide sequence ID" value="NZ_AOHZ01000015.1"/>
</dbReference>
<sequence length="259" mass="29133">MAPKRDSTDSDGREPDEPDVSNESTARPETDVLEALLLDLRSDRSGRRTAALREALSLEGDAERQAVDDADGESGAPPATPLPPERRADLVPAADERESIRSEIDALEAIDDDLRARLEESIEPRLDDVSRAISDVDDRLSERRAETRRLQTDLEALRSSLSHRVDDLEERVASLESRLEDSGDPSSNRDPRTDDLVVDDRVDDLGERLERETVLLRSALSRHVDRLDDDLEAHDRRLAAIEADLEALREWRRSLYSNN</sequence>
<dbReference type="STRING" id="1227499.C493_03080"/>
<evidence type="ECO:0000313" key="2">
    <source>
        <dbReference type="EMBL" id="ELY61068.1"/>
    </source>
</evidence>
<feature type="region of interest" description="Disordered" evidence="1">
    <location>
        <begin position="56"/>
        <end position="104"/>
    </location>
</feature>
<feature type="region of interest" description="Disordered" evidence="1">
    <location>
        <begin position="1"/>
        <end position="31"/>
    </location>
</feature>
<reference evidence="2 3" key="1">
    <citation type="journal article" date="2014" name="PLoS Genet.">
        <title>Phylogenetically driven sequencing of extremely halophilic archaea reveals strategies for static and dynamic osmo-response.</title>
        <authorList>
            <person name="Becker E.A."/>
            <person name="Seitzer P.M."/>
            <person name="Tritt A."/>
            <person name="Larsen D."/>
            <person name="Krusor M."/>
            <person name="Yao A.I."/>
            <person name="Wu D."/>
            <person name="Madern D."/>
            <person name="Eisen J.A."/>
            <person name="Darling A.E."/>
            <person name="Facciotti M.T."/>
        </authorList>
    </citation>
    <scope>NUCLEOTIDE SEQUENCE [LARGE SCALE GENOMIC DNA]</scope>
    <source>
        <strain evidence="2 3">JCM 12255</strain>
    </source>
</reference>
<organism evidence="2 3">
    <name type="scientific">Natronolimnohabitans innermongolicus JCM 12255</name>
    <dbReference type="NCBI Taxonomy" id="1227499"/>
    <lineage>
        <taxon>Archaea</taxon>
        <taxon>Methanobacteriati</taxon>
        <taxon>Methanobacteriota</taxon>
        <taxon>Stenosarchaea group</taxon>
        <taxon>Halobacteria</taxon>
        <taxon>Halobacteriales</taxon>
        <taxon>Natrialbaceae</taxon>
        <taxon>Natronolimnohabitans</taxon>
    </lineage>
</organism>
<feature type="compositionally biased region" description="Basic and acidic residues" evidence="1">
    <location>
        <begin position="1"/>
        <end position="15"/>
    </location>
</feature>
<feature type="compositionally biased region" description="Basic and acidic residues" evidence="1">
    <location>
        <begin position="84"/>
        <end position="104"/>
    </location>
</feature>
<dbReference type="eggNOG" id="arCOG04219">
    <property type="taxonomic scope" value="Archaea"/>
</dbReference>